<dbReference type="SUPFAM" id="SSF53822">
    <property type="entry name" value="Periplasmic binding protein-like I"/>
    <property type="match status" value="1"/>
</dbReference>
<keyword evidence="3" id="KW-0804">Transcription</keyword>
<dbReference type="EMBL" id="NEVQ01000003">
    <property type="protein sequence ID" value="OZI64881.1"/>
    <property type="molecule type" value="Genomic_DNA"/>
</dbReference>
<dbReference type="InterPro" id="IPR025997">
    <property type="entry name" value="SBP_2_dom"/>
</dbReference>
<proteinExistence type="predicted"/>
<gene>
    <name evidence="5" type="ORF">CAL20_04365</name>
</gene>
<keyword evidence="1" id="KW-0805">Transcription regulation</keyword>
<organism evidence="5 6">
    <name type="scientific">Bordetella genomosp. 4</name>
    <dbReference type="NCBI Taxonomy" id="463044"/>
    <lineage>
        <taxon>Bacteria</taxon>
        <taxon>Pseudomonadati</taxon>
        <taxon>Pseudomonadota</taxon>
        <taxon>Betaproteobacteria</taxon>
        <taxon>Burkholderiales</taxon>
        <taxon>Alcaligenaceae</taxon>
        <taxon>Bordetella</taxon>
    </lineage>
</organism>
<evidence type="ECO:0000313" key="5">
    <source>
        <dbReference type="EMBL" id="OZI64881.1"/>
    </source>
</evidence>
<dbReference type="CDD" id="cd06307">
    <property type="entry name" value="PBP1_sugar_binding"/>
    <property type="match status" value="1"/>
</dbReference>
<evidence type="ECO:0000256" key="2">
    <source>
        <dbReference type="ARBA" id="ARBA00023125"/>
    </source>
</evidence>
<sequence length="336" mass="36479">MARATITTIAEAAGVSTATVDRVLNGREGVRRQTRDHVLAIARKLGYGAELGQSESTAMRLDFVLPAGDNSFMVLLRQHLQAEAQRRPDIQARLHLVEGFNADKLAAQLYQLKGNTDGVGLVGLDDPQVRDAIAALQVGGIPVCTLVSDIPTSSRIGYVGIDNRAAGRLAASLLGRFLPPGVSQGVTVFLGSLAYRGHEEREMGFRALLNEEFPHLKIERMLEIGDDRARAYELTRQVLQQSTPAGIYNVGAGNSGIGRALQEAGVQRQVVFVGHDLTTTSRQFLLDRTMDAVIDQNPRVEAREAISMLAAAVRGLSEPTYMPRLQVIFRENIPSS</sequence>
<protein>
    <submittedName>
        <fullName evidence="5">LacI family transcriptional regulator</fullName>
    </submittedName>
</protein>
<reference evidence="5 6" key="1">
    <citation type="submission" date="2017-05" db="EMBL/GenBank/DDBJ databases">
        <title>Complete and WGS of Bordetella genogroups.</title>
        <authorList>
            <person name="Spilker T."/>
            <person name="LiPuma J."/>
        </authorList>
    </citation>
    <scope>NUCLEOTIDE SEQUENCE [LARGE SCALE GENOMIC DNA]</scope>
    <source>
        <strain evidence="5 6">AU9919</strain>
    </source>
</reference>
<dbReference type="PANTHER" id="PTHR30146:SF152">
    <property type="entry name" value="TRANSCRIPTIONAL REGULATORY PROTEIN"/>
    <property type="match status" value="1"/>
</dbReference>
<dbReference type="Gene3D" id="1.10.260.40">
    <property type="entry name" value="lambda repressor-like DNA-binding domains"/>
    <property type="match status" value="1"/>
</dbReference>
<comment type="caution">
    <text evidence="5">The sequence shown here is derived from an EMBL/GenBank/DDBJ whole genome shotgun (WGS) entry which is preliminary data.</text>
</comment>
<name>A0A261UTD2_9BORD</name>
<dbReference type="SUPFAM" id="SSF47413">
    <property type="entry name" value="lambda repressor-like DNA-binding domains"/>
    <property type="match status" value="1"/>
</dbReference>
<dbReference type="InterPro" id="IPR028082">
    <property type="entry name" value="Peripla_BP_I"/>
</dbReference>
<keyword evidence="6" id="KW-1185">Reference proteome</keyword>
<evidence type="ECO:0000256" key="1">
    <source>
        <dbReference type="ARBA" id="ARBA00023015"/>
    </source>
</evidence>
<dbReference type="Pfam" id="PF00356">
    <property type="entry name" value="LacI"/>
    <property type="match status" value="1"/>
</dbReference>
<dbReference type="Gene3D" id="3.40.50.2300">
    <property type="match status" value="2"/>
</dbReference>
<keyword evidence="2" id="KW-0238">DNA-binding</keyword>
<dbReference type="PROSITE" id="PS50932">
    <property type="entry name" value="HTH_LACI_2"/>
    <property type="match status" value="1"/>
</dbReference>
<dbReference type="RefSeq" id="WP_094837277.1">
    <property type="nucleotide sequence ID" value="NZ_NEVQ01000003.1"/>
</dbReference>
<evidence type="ECO:0000313" key="6">
    <source>
        <dbReference type="Proteomes" id="UP000216885"/>
    </source>
</evidence>
<dbReference type="InterPro" id="IPR000843">
    <property type="entry name" value="HTH_LacI"/>
</dbReference>
<dbReference type="CDD" id="cd01392">
    <property type="entry name" value="HTH_LacI"/>
    <property type="match status" value="1"/>
</dbReference>
<dbReference type="GO" id="GO:0000976">
    <property type="term" value="F:transcription cis-regulatory region binding"/>
    <property type="evidence" value="ECO:0007669"/>
    <property type="project" value="TreeGrafter"/>
</dbReference>
<dbReference type="AlphaFoldDB" id="A0A261UTD2"/>
<dbReference type="Pfam" id="PF13407">
    <property type="entry name" value="Peripla_BP_4"/>
    <property type="match status" value="1"/>
</dbReference>
<accession>A0A261UTD2</accession>
<dbReference type="GO" id="GO:0003700">
    <property type="term" value="F:DNA-binding transcription factor activity"/>
    <property type="evidence" value="ECO:0007669"/>
    <property type="project" value="TreeGrafter"/>
</dbReference>
<dbReference type="InterPro" id="IPR010982">
    <property type="entry name" value="Lambda_DNA-bd_dom_sf"/>
</dbReference>
<dbReference type="Proteomes" id="UP000216885">
    <property type="component" value="Unassembled WGS sequence"/>
</dbReference>
<dbReference type="SMART" id="SM00354">
    <property type="entry name" value="HTH_LACI"/>
    <property type="match status" value="1"/>
</dbReference>
<evidence type="ECO:0000256" key="3">
    <source>
        <dbReference type="ARBA" id="ARBA00023163"/>
    </source>
</evidence>
<evidence type="ECO:0000259" key="4">
    <source>
        <dbReference type="PROSITE" id="PS50932"/>
    </source>
</evidence>
<feature type="domain" description="HTH lacI-type" evidence="4">
    <location>
        <begin position="4"/>
        <end position="47"/>
    </location>
</feature>
<dbReference type="PANTHER" id="PTHR30146">
    <property type="entry name" value="LACI-RELATED TRANSCRIPTIONAL REPRESSOR"/>
    <property type="match status" value="1"/>
</dbReference>